<evidence type="ECO:0000256" key="2">
    <source>
        <dbReference type="ARBA" id="ARBA00023235"/>
    </source>
</evidence>
<keyword evidence="1" id="KW-0819">tRNA processing</keyword>
<dbReference type="GO" id="GO:0003723">
    <property type="term" value="F:RNA binding"/>
    <property type="evidence" value="ECO:0007669"/>
    <property type="project" value="InterPro"/>
</dbReference>
<dbReference type="AlphaFoldDB" id="A0A0G3BKV6"/>
<dbReference type="Pfam" id="PF00849">
    <property type="entry name" value="PseudoU_synth_2"/>
    <property type="match status" value="1"/>
</dbReference>
<evidence type="ECO:0000256" key="8">
    <source>
        <dbReference type="ARBA" id="ARBA00041975"/>
    </source>
</evidence>
<name>A0A0G3BKV6_9BURK</name>
<gene>
    <name evidence="11" type="primary">truC</name>
    <name evidence="11" type="ORF">AAW51_3341</name>
</gene>
<dbReference type="InterPro" id="IPR006145">
    <property type="entry name" value="PsdUridine_synth_RsuA/RluA"/>
</dbReference>
<protein>
    <recommendedName>
        <fullName evidence="6">tRNA pseudouridine synthase C</fullName>
        <ecNumber evidence="5">5.4.99.26</ecNumber>
    </recommendedName>
    <alternativeName>
        <fullName evidence="8">tRNA pseudouridine(65) synthase</fullName>
    </alternativeName>
    <alternativeName>
        <fullName evidence="9">tRNA pseudouridylate synthase C</fullName>
    </alternativeName>
    <alternativeName>
        <fullName evidence="7">tRNA-uridine isomerase C</fullName>
    </alternativeName>
</protein>
<dbReference type="Proteomes" id="UP000035352">
    <property type="component" value="Chromosome"/>
</dbReference>
<dbReference type="GO" id="GO:0008033">
    <property type="term" value="P:tRNA processing"/>
    <property type="evidence" value="ECO:0007669"/>
    <property type="project" value="UniProtKB-KW"/>
</dbReference>
<evidence type="ECO:0000256" key="9">
    <source>
        <dbReference type="ARBA" id="ARBA00043049"/>
    </source>
</evidence>
<proteinExistence type="predicted"/>
<dbReference type="InterPro" id="IPR006224">
    <property type="entry name" value="PsdUridine_synth_RluA-like_CS"/>
</dbReference>
<reference evidence="11 12" key="1">
    <citation type="submission" date="2015-05" db="EMBL/GenBank/DDBJ databases">
        <authorList>
            <person name="Tang B."/>
            <person name="Yu Y."/>
        </authorList>
    </citation>
    <scope>NUCLEOTIDE SEQUENCE [LARGE SCALE GENOMIC DNA]</scope>
    <source>
        <strain evidence="11 12">DSM 7029</strain>
    </source>
</reference>
<dbReference type="STRING" id="413882.AAW51_3341"/>
<dbReference type="GO" id="GO:0000455">
    <property type="term" value="P:enzyme-directed rRNA pseudouridine synthesis"/>
    <property type="evidence" value="ECO:0007669"/>
    <property type="project" value="TreeGrafter"/>
</dbReference>
<dbReference type="KEGG" id="pbh:AAW51_3341"/>
<evidence type="ECO:0000256" key="1">
    <source>
        <dbReference type="ARBA" id="ARBA00022694"/>
    </source>
</evidence>
<evidence type="ECO:0000256" key="5">
    <source>
        <dbReference type="ARBA" id="ARBA00038943"/>
    </source>
</evidence>
<dbReference type="InterPro" id="IPR020103">
    <property type="entry name" value="PsdUridine_synth_cat_dom_sf"/>
</dbReference>
<comment type="catalytic activity">
    <reaction evidence="3">
        <text>uridine(65) in tRNA = pseudouridine(65) in tRNA</text>
        <dbReference type="Rhea" id="RHEA:42536"/>
        <dbReference type="Rhea" id="RHEA-COMP:10103"/>
        <dbReference type="Rhea" id="RHEA-COMP:10104"/>
        <dbReference type="ChEBI" id="CHEBI:65314"/>
        <dbReference type="ChEBI" id="CHEBI:65315"/>
        <dbReference type="EC" id="5.4.99.26"/>
    </reaction>
</comment>
<dbReference type="OrthoDB" id="9785808at2"/>
<dbReference type="PANTHER" id="PTHR21600:SF56">
    <property type="entry name" value="TRNA PSEUDOURIDINE SYNTHASE C"/>
    <property type="match status" value="1"/>
</dbReference>
<comment type="function">
    <text evidence="4">Responsible for synthesis of pseudouridine from uracil-65 in transfer RNAs.</text>
</comment>
<evidence type="ECO:0000256" key="7">
    <source>
        <dbReference type="ARBA" id="ARBA00041803"/>
    </source>
</evidence>
<sequence length="260" mass="29285">MATIVDAPADAGPPTLPVLHLDDRLVAVHKPAGLLVHRTPLARRDEHFALQCVRDQLGGAHVYPVHRLDRGTSGVLLFARDPATARQLTQQFESQAVHKRYLAFVRGWPAPQGEIDHALSRLEEDRPDTSRGVSTEAQPALTRFRRLATLEVDAALGPHPTSRYAALQVEPETGRQHQIRRHLKHISHPIVGDATYGKGVHNRWWAQRLGLQRLWLHAWSIEFAHPDSGSTLRVQAPPGPEWERLWAEPRWRWEAPLATA</sequence>
<evidence type="ECO:0000259" key="10">
    <source>
        <dbReference type="Pfam" id="PF00849"/>
    </source>
</evidence>
<keyword evidence="2" id="KW-0413">Isomerase</keyword>
<evidence type="ECO:0000313" key="12">
    <source>
        <dbReference type="Proteomes" id="UP000035352"/>
    </source>
</evidence>
<dbReference type="PATRIC" id="fig|413882.6.peg.3485"/>
<dbReference type="EMBL" id="CP011371">
    <property type="protein sequence ID" value="AKJ30032.1"/>
    <property type="molecule type" value="Genomic_DNA"/>
</dbReference>
<evidence type="ECO:0000256" key="3">
    <source>
        <dbReference type="ARBA" id="ARBA00036607"/>
    </source>
</evidence>
<dbReference type="Gene3D" id="3.30.2350.10">
    <property type="entry name" value="Pseudouridine synthase"/>
    <property type="match status" value="1"/>
</dbReference>
<dbReference type="RefSeq" id="WP_047195502.1">
    <property type="nucleotide sequence ID" value="NZ_CP011371.1"/>
</dbReference>
<accession>A0A0G3BKV6</accession>
<evidence type="ECO:0000256" key="4">
    <source>
        <dbReference type="ARBA" id="ARBA00037670"/>
    </source>
</evidence>
<dbReference type="PANTHER" id="PTHR21600">
    <property type="entry name" value="MITOCHONDRIAL RNA PSEUDOURIDINE SYNTHASE"/>
    <property type="match status" value="1"/>
</dbReference>
<evidence type="ECO:0000313" key="11">
    <source>
        <dbReference type="EMBL" id="AKJ30032.1"/>
    </source>
</evidence>
<dbReference type="GO" id="GO:0160149">
    <property type="term" value="F:tRNA pseudouridine(65) synthase activity"/>
    <property type="evidence" value="ECO:0007669"/>
    <property type="project" value="UniProtKB-EC"/>
</dbReference>
<dbReference type="SUPFAM" id="SSF55120">
    <property type="entry name" value="Pseudouridine synthase"/>
    <property type="match status" value="1"/>
</dbReference>
<organism evidence="11 12">
    <name type="scientific">Caldimonas brevitalea</name>
    <dbReference type="NCBI Taxonomy" id="413882"/>
    <lineage>
        <taxon>Bacteria</taxon>
        <taxon>Pseudomonadati</taxon>
        <taxon>Pseudomonadota</taxon>
        <taxon>Betaproteobacteria</taxon>
        <taxon>Burkholderiales</taxon>
        <taxon>Sphaerotilaceae</taxon>
        <taxon>Caldimonas</taxon>
    </lineage>
</organism>
<keyword evidence="12" id="KW-1185">Reference proteome</keyword>
<feature type="domain" description="Pseudouridine synthase RsuA/RluA-like" evidence="10">
    <location>
        <begin position="25"/>
        <end position="185"/>
    </location>
</feature>
<evidence type="ECO:0000256" key="6">
    <source>
        <dbReference type="ARBA" id="ARBA00040675"/>
    </source>
</evidence>
<dbReference type="InterPro" id="IPR050188">
    <property type="entry name" value="RluA_PseudoU_synthase"/>
</dbReference>
<dbReference type="EC" id="5.4.99.26" evidence="5"/>
<dbReference type="PROSITE" id="PS01129">
    <property type="entry name" value="PSI_RLU"/>
    <property type="match status" value="1"/>
</dbReference>